<name>A0A8K0JBK1_9HYPO</name>
<feature type="non-terminal residue" evidence="2">
    <location>
        <position position="1"/>
    </location>
</feature>
<reference evidence="2" key="1">
    <citation type="journal article" date="2020" name="bioRxiv">
        <title>Whole genome comparisons of ergot fungi reveals the divergence and evolution of species within the genus Claviceps are the result of varying mechanisms driving genome evolution and host range expansion.</title>
        <authorList>
            <person name="Wyka S.A."/>
            <person name="Mondo S.J."/>
            <person name="Liu M."/>
            <person name="Dettman J."/>
            <person name="Nalam V."/>
            <person name="Broders K.D."/>
        </authorList>
    </citation>
    <scope>NUCLEOTIDE SEQUENCE</scope>
    <source>
        <strain evidence="2">CCC 489</strain>
    </source>
</reference>
<proteinExistence type="predicted"/>
<dbReference type="AlphaFoldDB" id="A0A8K0JBK1"/>
<keyword evidence="3" id="KW-1185">Reference proteome</keyword>
<protein>
    <submittedName>
        <fullName evidence="2">Uncharacterized protein</fullName>
    </submittedName>
</protein>
<comment type="caution">
    <text evidence="2">The sequence shown here is derived from an EMBL/GenBank/DDBJ whole genome shotgun (WGS) entry which is preliminary data.</text>
</comment>
<organism evidence="2 3">
    <name type="scientific">Claviceps africana</name>
    <dbReference type="NCBI Taxonomy" id="83212"/>
    <lineage>
        <taxon>Eukaryota</taxon>
        <taxon>Fungi</taxon>
        <taxon>Dikarya</taxon>
        <taxon>Ascomycota</taxon>
        <taxon>Pezizomycotina</taxon>
        <taxon>Sordariomycetes</taxon>
        <taxon>Hypocreomycetidae</taxon>
        <taxon>Hypocreales</taxon>
        <taxon>Clavicipitaceae</taxon>
        <taxon>Claviceps</taxon>
    </lineage>
</organism>
<gene>
    <name evidence="2" type="ORF">E4U42_001982</name>
</gene>
<evidence type="ECO:0000256" key="1">
    <source>
        <dbReference type="SAM" id="MobiDB-lite"/>
    </source>
</evidence>
<evidence type="ECO:0000313" key="3">
    <source>
        <dbReference type="Proteomes" id="UP000811619"/>
    </source>
</evidence>
<dbReference type="Proteomes" id="UP000811619">
    <property type="component" value="Unassembled WGS sequence"/>
</dbReference>
<sequence>INARGPTRRTQRGSLGRGVTAPARKGPRKRPRKRPRKTDSRVSELDALRRELNFYQLAHMAVSPPVPAPDTMPFPAGFDLDPARPDMVLGLAR</sequence>
<accession>A0A8K0JBK1</accession>
<evidence type="ECO:0000313" key="2">
    <source>
        <dbReference type="EMBL" id="KAG5927660.1"/>
    </source>
</evidence>
<feature type="compositionally biased region" description="Basic residues" evidence="1">
    <location>
        <begin position="1"/>
        <end position="11"/>
    </location>
</feature>
<feature type="compositionally biased region" description="Basic residues" evidence="1">
    <location>
        <begin position="25"/>
        <end position="36"/>
    </location>
</feature>
<dbReference type="EMBL" id="SRPY01000164">
    <property type="protein sequence ID" value="KAG5927660.1"/>
    <property type="molecule type" value="Genomic_DNA"/>
</dbReference>
<feature type="region of interest" description="Disordered" evidence="1">
    <location>
        <begin position="1"/>
        <end position="43"/>
    </location>
</feature>